<dbReference type="Pfam" id="PF02415">
    <property type="entry name" value="Chlam_PMP"/>
    <property type="match status" value="1"/>
</dbReference>
<proteinExistence type="predicted"/>
<sequence length="101" mass="10426">DIVVDESILSSNRAGVNGAVFDIEFSGLLTRSSTITHNKASGSGAVLYCISIRPIQITSSRIDHNNAVVAGGAIFATFCNPLISDSILSNNRAGYGGAIAI</sequence>
<dbReference type="SUPFAM" id="SSF51126">
    <property type="entry name" value="Pectin lyase-like"/>
    <property type="match status" value="1"/>
</dbReference>
<name>A0A0H5RIH4_9EUKA</name>
<accession>A0A0H5RIH4</accession>
<evidence type="ECO:0000256" key="6">
    <source>
        <dbReference type="ARBA" id="ARBA00023136"/>
    </source>
</evidence>
<organism evidence="8">
    <name type="scientific">Spongospora subterranea</name>
    <dbReference type="NCBI Taxonomy" id="70186"/>
    <lineage>
        <taxon>Eukaryota</taxon>
        <taxon>Sar</taxon>
        <taxon>Rhizaria</taxon>
        <taxon>Endomyxa</taxon>
        <taxon>Phytomyxea</taxon>
        <taxon>Plasmodiophorida</taxon>
        <taxon>Plasmodiophoridae</taxon>
        <taxon>Spongospora</taxon>
    </lineage>
</organism>
<dbReference type="GO" id="GO:0005576">
    <property type="term" value="C:extracellular region"/>
    <property type="evidence" value="ECO:0007669"/>
    <property type="project" value="UniProtKB-SubCell"/>
</dbReference>
<dbReference type="EMBL" id="HACM01008052">
    <property type="protein sequence ID" value="CRZ08494.1"/>
    <property type="molecule type" value="Transcribed_RNA"/>
</dbReference>
<evidence type="ECO:0000256" key="2">
    <source>
        <dbReference type="ARBA" id="ARBA00004442"/>
    </source>
</evidence>
<evidence type="ECO:0000256" key="1">
    <source>
        <dbReference type="ARBA" id="ARBA00004196"/>
    </source>
</evidence>
<evidence type="ECO:0000256" key="3">
    <source>
        <dbReference type="ARBA" id="ARBA00004613"/>
    </source>
</evidence>
<evidence type="ECO:0000256" key="5">
    <source>
        <dbReference type="ARBA" id="ARBA00022729"/>
    </source>
</evidence>
<keyword evidence="5" id="KW-0732">Signal</keyword>
<reference evidence="8" key="1">
    <citation type="submission" date="2015-04" db="EMBL/GenBank/DDBJ databases">
        <title>The genome sequence of the plant pathogenic Rhizarian Plasmodiophora brassicae reveals insights in its biotrophic life cycle and the origin of chitin synthesis.</title>
        <authorList>
            <person name="Schwelm A."/>
            <person name="Fogelqvist J."/>
            <person name="Knaust A."/>
            <person name="Julke S."/>
            <person name="Lilja T."/>
            <person name="Dhandapani V."/>
            <person name="Bonilla-Rosso G."/>
            <person name="Karlsson M."/>
            <person name="Shevchenko A."/>
            <person name="Choi S.R."/>
            <person name="Kim H.G."/>
            <person name="Park J.Y."/>
            <person name="Lim Y.P."/>
            <person name="Ludwig-Muller J."/>
            <person name="Dixelius C."/>
        </authorList>
    </citation>
    <scope>NUCLEOTIDE SEQUENCE</scope>
    <source>
        <tissue evidence="8">Potato root galls</tissue>
    </source>
</reference>
<keyword evidence="4" id="KW-0964">Secreted</keyword>
<dbReference type="InterPro" id="IPR003368">
    <property type="entry name" value="POMP_repeat"/>
</dbReference>
<evidence type="ECO:0000313" key="8">
    <source>
        <dbReference type="EMBL" id="CRZ08494.1"/>
    </source>
</evidence>
<keyword evidence="6" id="KW-0472">Membrane</keyword>
<feature type="non-terminal residue" evidence="8">
    <location>
        <position position="101"/>
    </location>
</feature>
<keyword evidence="7" id="KW-0998">Cell outer membrane</keyword>
<comment type="subcellular location">
    <subcellularLocation>
        <location evidence="1">Cell envelope</location>
    </subcellularLocation>
    <subcellularLocation>
        <location evidence="2">Cell outer membrane</location>
    </subcellularLocation>
    <subcellularLocation>
        <location evidence="3">Secreted</location>
    </subcellularLocation>
</comment>
<dbReference type="InterPro" id="IPR011050">
    <property type="entry name" value="Pectin_lyase_fold/virulence"/>
</dbReference>
<dbReference type="AlphaFoldDB" id="A0A0H5RIH4"/>
<feature type="non-terminal residue" evidence="8">
    <location>
        <position position="1"/>
    </location>
</feature>
<protein>
    <recommendedName>
        <fullName evidence="9">Right handed beta helix domain-containing protein</fullName>
    </recommendedName>
</protein>
<evidence type="ECO:0008006" key="9">
    <source>
        <dbReference type="Google" id="ProtNLM"/>
    </source>
</evidence>
<evidence type="ECO:0000256" key="7">
    <source>
        <dbReference type="ARBA" id="ARBA00023237"/>
    </source>
</evidence>
<evidence type="ECO:0000256" key="4">
    <source>
        <dbReference type="ARBA" id="ARBA00022525"/>
    </source>
</evidence>